<feature type="transmembrane region" description="Helical" evidence="5">
    <location>
        <begin position="367"/>
        <end position="389"/>
    </location>
</feature>
<evidence type="ECO:0000256" key="4">
    <source>
        <dbReference type="ARBA" id="ARBA00023136"/>
    </source>
</evidence>
<name>A0A1I0A344_9BACI</name>
<keyword evidence="2 5" id="KW-0812">Transmembrane</keyword>
<dbReference type="EMBL" id="FOHE01000003">
    <property type="protein sequence ID" value="SES88563.1"/>
    <property type="molecule type" value="Genomic_DNA"/>
</dbReference>
<dbReference type="PANTHER" id="PTHR37422:SF13">
    <property type="entry name" value="LIPOPOLYSACCHARIDE BIOSYNTHESIS PROTEIN PA4999-RELATED"/>
    <property type="match status" value="1"/>
</dbReference>
<evidence type="ECO:0000313" key="7">
    <source>
        <dbReference type="EMBL" id="SES88563.1"/>
    </source>
</evidence>
<evidence type="ECO:0000256" key="5">
    <source>
        <dbReference type="SAM" id="Phobius"/>
    </source>
</evidence>
<dbReference type="PANTHER" id="PTHR37422">
    <property type="entry name" value="TEICHURONIC ACID BIOSYNTHESIS PROTEIN TUAE"/>
    <property type="match status" value="1"/>
</dbReference>
<keyword evidence="4 5" id="KW-0472">Membrane</keyword>
<feature type="domain" description="O-antigen ligase-related" evidence="6">
    <location>
        <begin position="189"/>
        <end position="326"/>
    </location>
</feature>
<accession>A0A1I0A344</accession>
<evidence type="ECO:0000256" key="3">
    <source>
        <dbReference type="ARBA" id="ARBA00022989"/>
    </source>
</evidence>
<keyword evidence="3 5" id="KW-1133">Transmembrane helix</keyword>
<feature type="transmembrane region" description="Helical" evidence="5">
    <location>
        <begin position="310"/>
        <end position="332"/>
    </location>
</feature>
<evidence type="ECO:0000256" key="2">
    <source>
        <dbReference type="ARBA" id="ARBA00022692"/>
    </source>
</evidence>
<feature type="transmembrane region" description="Helical" evidence="5">
    <location>
        <begin position="118"/>
        <end position="135"/>
    </location>
</feature>
<dbReference type="GO" id="GO:0016020">
    <property type="term" value="C:membrane"/>
    <property type="evidence" value="ECO:0007669"/>
    <property type="project" value="UniProtKB-SubCell"/>
</dbReference>
<dbReference type="STRING" id="930131.SAMN05216389_10353"/>
<organism evidence="7 8">
    <name type="scientific">Oceanobacillus limi</name>
    <dbReference type="NCBI Taxonomy" id="930131"/>
    <lineage>
        <taxon>Bacteria</taxon>
        <taxon>Bacillati</taxon>
        <taxon>Bacillota</taxon>
        <taxon>Bacilli</taxon>
        <taxon>Bacillales</taxon>
        <taxon>Bacillaceae</taxon>
        <taxon>Oceanobacillus</taxon>
    </lineage>
</organism>
<evidence type="ECO:0000256" key="1">
    <source>
        <dbReference type="ARBA" id="ARBA00004141"/>
    </source>
</evidence>
<proteinExistence type="predicted"/>
<feature type="transmembrane region" description="Helical" evidence="5">
    <location>
        <begin position="344"/>
        <end position="361"/>
    </location>
</feature>
<keyword evidence="7" id="KW-0436">Ligase</keyword>
<dbReference type="InterPro" id="IPR007016">
    <property type="entry name" value="O-antigen_ligase-rel_domated"/>
</dbReference>
<dbReference type="GO" id="GO:0016874">
    <property type="term" value="F:ligase activity"/>
    <property type="evidence" value="ECO:0007669"/>
    <property type="project" value="UniProtKB-KW"/>
</dbReference>
<feature type="transmembrane region" description="Helical" evidence="5">
    <location>
        <begin position="223"/>
        <end position="244"/>
    </location>
</feature>
<comment type="subcellular location">
    <subcellularLocation>
        <location evidence="1">Membrane</location>
        <topology evidence="1">Multi-pass membrane protein</topology>
    </subcellularLocation>
</comment>
<gene>
    <name evidence="7" type="ORF">SAMN05216389_10353</name>
</gene>
<protein>
    <submittedName>
        <fullName evidence="7">O-Antigen ligase</fullName>
    </submittedName>
</protein>
<feature type="transmembrane region" description="Helical" evidence="5">
    <location>
        <begin position="12"/>
        <end position="29"/>
    </location>
</feature>
<dbReference type="AlphaFoldDB" id="A0A1I0A344"/>
<dbReference type="InterPro" id="IPR051533">
    <property type="entry name" value="WaaL-like"/>
</dbReference>
<dbReference type="Pfam" id="PF04932">
    <property type="entry name" value="Wzy_C"/>
    <property type="match status" value="1"/>
</dbReference>
<sequence>MNKFSQNQLSFLLSGAFFLILLFNVFTVTKLPISDLAFTTMEWMHYVAFFVVGYTMAKQVQGGNKITPFYSGITLFGLGYVLVHLINGNYYNNSELTVILLYLVFILAVSHVKWKPKHFILFGYMSLGVILLLMIQWVQLGAQMSSFQSYIRNPNILGVFVSCLLFFPLVAIKYVPTWNRVLFIFGIGAACILIYVSSARAVLLLLVTVFLSRLILFYSKKVFYYLLGLLLLFNTFFLLVYTMLANSAYFKKLNELSVDIFGKNLFSGRQDVWESVLQFGLKQPFFGHEVGIVPKDYIEGTHYVHTHNQYLQIFIESGIVGMVLFVLFLYGIWKVYQKGLDFSIVRWSACFFLGILVYQNVEVSLFFNMQSIGLLQWFIISVGISGVLYSKTMENDTRYNS</sequence>
<feature type="transmembrane region" description="Helical" evidence="5">
    <location>
        <begin position="156"/>
        <end position="175"/>
    </location>
</feature>
<feature type="transmembrane region" description="Helical" evidence="5">
    <location>
        <begin position="94"/>
        <end position="112"/>
    </location>
</feature>
<dbReference type="RefSeq" id="WP_170840662.1">
    <property type="nucleotide sequence ID" value="NZ_FOHE01000003.1"/>
</dbReference>
<evidence type="ECO:0000259" key="6">
    <source>
        <dbReference type="Pfam" id="PF04932"/>
    </source>
</evidence>
<evidence type="ECO:0000313" key="8">
    <source>
        <dbReference type="Proteomes" id="UP000198618"/>
    </source>
</evidence>
<feature type="transmembrane region" description="Helical" evidence="5">
    <location>
        <begin position="69"/>
        <end position="87"/>
    </location>
</feature>
<keyword evidence="8" id="KW-1185">Reference proteome</keyword>
<reference evidence="7 8" key="1">
    <citation type="submission" date="2016-10" db="EMBL/GenBank/DDBJ databases">
        <authorList>
            <person name="de Groot N.N."/>
        </authorList>
    </citation>
    <scope>NUCLEOTIDE SEQUENCE [LARGE SCALE GENOMIC DNA]</scope>
    <source>
        <strain evidence="7 8">IBRC-M 10780</strain>
    </source>
</reference>
<feature type="transmembrane region" description="Helical" evidence="5">
    <location>
        <begin position="36"/>
        <end position="57"/>
    </location>
</feature>
<dbReference type="Proteomes" id="UP000198618">
    <property type="component" value="Unassembled WGS sequence"/>
</dbReference>
<feature type="transmembrane region" description="Helical" evidence="5">
    <location>
        <begin position="181"/>
        <end position="211"/>
    </location>
</feature>